<evidence type="ECO:0000313" key="2">
    <source>
        <dbReference type="EMBL" id="KAK9127594.1"/>
    </source>
</evidence>
<evidence type="ECO:0000313" key="3">
    <source>
        <dbReference type="Proteomes" id="UP001420932"/>
    </source>
</evidence>
<name>A0AAP0J536_9MAGN</name>
<evidence type="ECO:0000256" key="1">
    <source>
        <dbReference type="SAM" id="MobiDB-lite"/>
    </source>
</evidence>
<dbReference type="AlphaFoldDB" id="A0AAP0J536"/>
<protein>
    <submittedName>
        <fullName evidence="2">Uncharacterized protein</fullName>
    </submittedName>
</protein>
<reference evidence="2 3" key="1">
    <citation type="submission" date="2024-01" db="EMBL/GenBank/DDBJ databases">
        <title>Genome assemblies of Stephania.</title>
        <authorList>
            <person name="Yang L."/>
        </authorList>
    </citation>
    <scope>NUCLEOTIDE SEQUENCE [LARGE SCALE GENOMIC DNA]</scope>
    <source>
        <strain evidence="2">YNDBR</strain>
        <tissue evidence="2">Leaf</tissue>
    </source>
</reference>
<dbReference type="Proteomes" id="UP001420932">
    <property type="component" value="Unassembled WGS sequence"/>
</dbReference>
<proteinExistence type="predicted"/>
<comment type="caution">
    <text evidence="2">The sequence shown here is derived from an EMBL/GenBank/DDBJ whole genome shotgun (WGS) entry which is preliminary data.</text>
</comment>
<sequence length="75" mass="8302">MNYKKVQQVLHSHLRKDSCDEVGTSYGFAFVCFSNPKEGDYSDSGSGTGSSRGRAAEARSLPQIKDNVKDVMFYC</sequence>
<feature type="compositionally biased region" description="Low complexity" evidence="1">
    <location>
        <begin position="42"/>
        <end position="53"/>
    </location>
</feature>
<organism evidence="2 3">
    <name type="scientific">Stephania yunnanensis</name>
    <dbReference type="NCBI Taxonomy" id="152371"/>
    <lineage>
        <taxon>Eukaryota</taxon>
        <taxon>Viridiplantae</taxon>
        <taxon>Streptophyta</taxon>
        <taxon>Embryophyta</taxon>
        <taxon>Tracheophyta</taxon>
        <taxon>Spermatophyta</taxon>
        <taxon>Magnoliopsida</taxon>
        <taxon>Ranunculales</taxon>
        <taxon>Menispermaceae</taxon>
        <taxon>Menispermoideae</taxon>
        <taxon>Cissampelideae</taxon>
        <taxon>Stephania</taxon>
    </lineage>
</organism>
<accession>A0AAP0J536</accession>
<gene>
    <name evidence="2" type="ORF">Syun_016391</name>
</gene>
<keyword evidence="3" id="KW-1185">Reference proteome</keyword>
<dbReference type="EMBL" id="JBBNAF010000007">
    <property type="protein sequence ID" value="KAK9127594.1"/>
    <property type="molecule type" value="Genomic_DNA"/>
</dbReference>
<feature type="region of interest" description="Disordered" evidence="1">
    <location>
        <begin position="36"/>
        <end position="61"/>
    </location>
</feature>